<reference evidence="1 2" key="1">
    <citation type="journal article" date="2018" name="Nat. Ecol. Evol.">
        <title>Pezizomycetes genomes reveal the molecular basis of ectomycorrhizal truffle lifestyle.</title>
        <authorList>
            <person name="Murat C."/>
            <person name="Payen T."/>
            <person name="Noel B."/>
            <person name="Kuo A."/>
            <person name="Morin E."/>
            <person name="Chen J."/>
            <person name="Kohler A."/>
            <person name="Krizsan K."/>
            <person name="Balestrini R."/>
            <person name="Da Silva C."/>
            <person name="Montanini B."/>
            <person name="Hainaut M."/>
            <person name="Levati E."/>
            <person name="Barry K.W."/>
            <person name="Belfiori B."/>
            <person name="Cichocki N."/>
            <person name="Clum A."/>
            <person name="Dockter R.B."/>
            <person name="Fauchery L."/>
            <person name="Guy J."/>
            <person name="Iotti M."/>
            <person name="Le Tacon F."/>
            <person name="Lindquist E.A."/>
            <person name="Lipzen A."/>
            <person name="Malagnac F."/>
            <person name="Mello A."/>
            <person name="Molinier V."/>
            <person name="Miyauchi S."/>
            <person name="Poulain J."/>
            <person name="Riccioni C."/>
            <person name="Rubini A."/>
            <person name="Sitrit Y."/>
            <person name="Splivallo R."/>
            <person name="Traeger S."/>
            <person name="Wang M."/>
            <person name="Zifcakova L."/>
            <person name="Wipf D."/>
            <person name="Zambonelli A."/>
            <person name="Paolocci F."/>
            <person name="Nowrousian M."/>
            <person name="Ottonello S."/>
            <person name="Baldrian P."/>
            <person name="Spatafora J.W."/>
            <person name="Henrissat B."/>
            <person name="Nagy L.G."/>
            <person name="Aury J.M."/>
            <person name="Wincker P."/>
            <person name="Grigoriev I.V."/>
            <person name="Bonfante P."/>
            <person name="Martin F.M."/>
        </authorList>
    </citation>
    <scope>NUCLEOTIDE SEQUENCE [LARGE SCALE GENOMIC DNA]</scope>
    <source>
        <strain evidence="1 2">RN42</strain>
    </source>
</reference>
<evidence type="ECO:0000313" key="2">
    <source>
        <dbReference type="Proteomes" id="UP000275078"/>
    </source>
</evidence>
<sequence>MENNGYLMHFQSARRNQEFNNHLICCSRKKSGLSPDYRLTTGHLTYATCVMNRYEMQSASYVNSSSSLNYQRPLSKNIPNLPNELLHAIFVLVDDAFTFLSFSLVNHRFYAISTREAARLEFAQRWFASHPLIIAEEDLPPPHTGSTLHAHYISPDIGSQMEFIVRYTRRHFQKRPFVCTSCPFWAPTTLRTKSCLVPNMAHLLDQQKGVRKESRRYNVARGYGYRRHYENVEMVPFMGWDKKWARGYLRKLEKSRINEGTSHPEFGVVPMEELRMDVEDVVLAMQLHDAYAQMVDESRVERGKYDSVRRGFHEFWEVREQTLWEESPWIKEIMDRFGKEVWLRTLQYYNRTNFHHRCSCTGVTTP</sequence>
<dbReference type="EMBL" id="ML119724">
    <property type="protein sequence ID" value="RPA77599.1"/>
    <property type="molecule type" value="Genomic_DNA"/>
</dbReference>
<dbReference type="AlphaFoldDB" id="A0A3N4HV92"/>
<name>A0A3N4HV92_ASCIM</name>
<protein>
    <recommendedName>
        <fullName evidence="3">F-box domain-containing protein</fullName>
    </recommendedName>
</protein>
<keyword evidence="2" id="KW-1185">Reference proteome</keyword>
<evidence type="ECO:0008006" key="3">
    <source>
        <dbReference type="Google" id="ProtNLM"/>
    </source>
</evidence>
<accession>A0A3N4HV92</accession>
<organism evidence="1 2">
    <name type="scientific">Ascobolus immersus RN42</name>
    <dbReference type="NCBI Taxonomy" id="1160509"/>
    <lineage>
        <taxon>Eukaryota</taxon>
        <taxon>Fungi</taxon>
        <taxon>Dikarya</taxon>
        <taxon>Ascomycota</taxon>
        <taxon>Pezizomycotina</taxon>
        <taxon>Pezizomycetes</taxon>
        <taxon>Pezizales</taxon>
        <taxon>Ascobolaceae</taxon>
        <taxon>Ascobolus</taxon>
    </lineage>
</organism>
<dbReference type="SUPFAM" id="SSF81383">
    <property type="entry name" value="F-box domain"/>
    <property type="match status" value="1"/>
</dbReference>
<evidence type="ECO:0000313" key="1">
    <source>
        <dbReference type="EMBL" id="RPA77599.1"/>
    </source>
</evidence>
<proteinExistence type="predicted"/>
<dbReference type="Proteomes" id="UP000275078">
    <property type="component" value="Unassembled WGS sequence"/>
</dbReference>
<gene>
    <name evidence="1" type="ORF">BJ508DRAFT_310066</name>
</gene>
<dbReference type="InterPro" id="IPR036047">
    <property type="entry name" value="F-box-like_dom_sf"/>
</dbReference>